<organism evidence="1 2">
    <name type="scientific">Pseudomonas violetae</name>
    <dbReference type="NCBI Taxonomy" id="2915813"/>
    <lineage>
        <taxon>Bacteria</taxon>
        <taxon>Pseudomonadati</taxon>
        <taxon>Pseudomonadota</taxon>
        <taxon>Gammaproteobacteria</taxon>
        <taxon>Pseudomonadales</taxon>
        <taxon>Pseudomonadaceae</taxon>
        <taxon>Pseudomonas</taxon>
    </lineage>
</organism>
<accession>A0ABT0EU23</accession>
<sequence length="137" mass="15192">MQTYNVDVAYLQEEDAFSANQLVQNWPSAANPFLKRSGGNAQTGAHGSLALEDFAQWLGELALALPAFDGVAVDLHLTHDGTDYQVEYTVGQRVANIDPPIEADNPGFVRYALQWFANHRPKIRLFVTDGVFWVQGQ</sequence>
<reference evidence="1 2" key="1">
    <citation type="submission" date="2022-02" db="EMBL/GenBank/DDBJ databases">
        <title>Comparative genomics of the first Antarctic Pseudomonas spp. capable of biotransforming 2,4,6-Trinitrotoluene.</title>
        <authorList>
            <person name="Cabrera M.A."/>
            <person name="Marquez S.L."/>
            <person name="Perez-Donoso J.M."/>
        </authorList>
    </citation>
    <scope>NUCLEOTIDE SEQUENCE [LARGE SCALE GENOMIC DNA]</scope>
    <source>
        <strain evidence="1 2">TNT19</strain>
    </source>
</reference>
<comment type="caution">
    <text evidence="1">The sequence shown here is derived from an EMBL/GenBank/DDBJ whole genome shotgun (WGS) entry which is preliminary data.</text>
</comment>
<name>A0ABT0EU23_9PSED</name>
<proteinExistence type="predicted"/>
<dbReference type="EMBL" id="JAKNRW010000001">
    <property type="protein sequence ID" value="MCK1788919.1"/>
    <property type="molecule type" value="Genomic_DNA"/>
</dbReference>
<dbReference type="RefSeq" id="WP_247286453.1">
    <property type="nucleotide sequence ID" value="NZ_JAKNRW010000001.1"/>
</dbReference>
<protein>
    <submittedName>
        <fullName evidence="1">Uncharacterized protein</fullName>
    </submittedName>
</protein>
<evidence type="ECO:0000313" key="1">
    <source>
        <dbReference type="EMBL" id="MCK1788919.1"/>
    </source>
</evidence>
<dbReference type="Proteomes" id="UP001299876">
    <property type="component" value="Unassembled WGS sequence"/>
</dbReference>
<evidence type="ECO:0000313" key="2">
    <source>
        <dbReference type="Proteomes" id="UP001299876"/>
    </source>
</evidence>
<gene>
    <name evidence="1" type="ORF">L9059_01700</name>
</gene>
<keyword evidence="2" id="KW-1185">Reference proteome</keyword>